<feature type="domain" description="AraC-type transcription regulator ligand-binding" evidence="2">
    <location>
        <begin position="5"/>
        <end position="64"/>
    </location>
</feature>
<dbReference type="RefSeq" id="WP_353301933.1">
    <property type="nucleotide sequence ID" value="NZ_BAABWN010000003.1"/>
</dbReference>
<evidence type="ECO:0000313" key="3">
    <source>
        <dbReference type="EMBL" id="GAA6167226.1"/>
    </source>
</evidence>
<evidence type="ECO:0000313" key="4">
    <source>
        <dbReference type="Proteomes" id="UP001465153"/>
    </source>
</evidence>
<dbReference type="EMBL" id="BAABWN010000003">
    <property type="protein sequence ID" value="GAA6167226.1"/>
    <property type="molecule type" value="Genomic_DNA"/>
</dbReference>
<evidence type="ECO:0000256" key="1">
    <source>
        <dbReference type="ARBA" id="ARBA00023125"/>
    </source>
</evidence>
<name>A0ABQ0A6E1_9GAMM</name>
<gene>
    <name evidence="3" type="ORF">NBRC116591_10360</name>
</gene>
<proteinExistence type="predicted"/>
<keyword evidence="1" id="KW-0238">DNA-binding</keyword>
<reference evidence="3 4" key="1">
    <citation type="submission" date="2024-04" db="EMBL/GenBank/DDBJ databases">
        <title>Draft genome sequence of Sessilibacter corallicola NBRC 116591.</title>
        <authorList>
            <person name="Miyakawa T."/>
            <person name="Kusuya Y."/>
            <person name="Miura T."/>
        </authorList>
    </citation>
    <scope>NUCLEOTIDE SEQUENCE [LARGE SCALE GENOMIC DNA]</scope>
    <source>
        <strain evidence="3 4">KU-00831-HH</strain>
    </source>
</reference>
<sequence length="66" mass="7611">MYQVAGELLIQQLPPLLSLNEYSKDTEHWVESTLRFIDPEARELKPDGETTITRLADILIIQLICQ</sequence>
<evidence type="ECO:0000259" key="2">
    <source>
        <dbReference type="Pfam" id="PF12852"/>
    </source>
</evidence>
<protein>
    <recommendedName>
        <fullName evidence="2">AraC-type transcription regulator ligand-binding domain-containing protein</fullName>
    </recommendedName>
</protein>
<dbReference type="InterPro" id="IPR032783">
    <property type="entry name" value="AraC_lig"/>
</dbReference>
<keyword evidence="4" id="KW-1185">Reference proteome</keyword>
<dbReference type="Proteomes" id="UP001465153">
    <property type="component" value="Unassembled WGS sequence"/>
</dbReference>
<accession>A0ABQ0A6E1</accession>
<organism evidence="3 4">
    <name type="scientific">Sessilibacter corallicola</name>
    <dbReference type="NCBI Taxonomy" id="2904075"/>
    <lineage>
        <taxon>Bacteria</taxon>
        <taxon>Pseudomonadati</taxon>
        <taxon>Pseudomonadota</taxon>
        <taxon>Gammaproteobacteria</taxon>
        <taxon>Cellvibrionales</taxon>
        <taxon>Cellvibrionaceae</taxon>
        <taxon>Sessilibacter</taxon>
    </lineage>
</organism>
<dbReference type="Pfam" id="PF12852">
    <property type="entry name" value="Cupin_6"/>
    <property type="match status" value="1"/>
</dbReference>
<comment type="caution">
    <text evidence="3">The sequence shown here is derived from an EMBL/GenBank/DDBJ whole genome shotgun (WGS) entry which is preliminary data.</text>
</comment>